<feature type="transmembrane region" description="Helical" evidence="9">
    <location>
        <begin position="379"/>
        <end position="401"/>
    </location>
</feature>
<keyword evidence="2" id="KW-0813">Transport</keyword>
<keyword evidence="7 9" id="KW-0472">Membrane</keyword>
<sequence length="497" mass="52515">MESQEIKPQNPEEEPIITNKKLSIEASLIPIIALVGMLAFNVLGVFGDDALSGSNQFILLLGAAVAAIVGFANNVSYDAMMEEVAQNFKSTASAILILLFVGALSGTWLISGIIPSMIYYGLDILNPTIFLPASVVICAIISVATGSSWTTSATVGIALVGIGNALGISPGMTAGAVISGAYFGDKLSPLSDTTNLAPAMAGTDLFTHIRYMLITTVPSLVITLILFIIIGLTLDTSGTPDVHEIKDAISHSFNTSPWLFLVPAIVIFMIVRKTQPLIALLIGTLLGGIFALIFQPDIVAQVAGVEALDFKNAYKGIINAITVDVAIETENTKLNDLFSSGGMNGMLGTIWLILCAMTFGGIMEAIGALSRITEALLKLFNSVFGLFASTVASCLALNVTASDQYLAIVVPGKMFAKAYKDKGLAPENLSRTLEDAGTVTSVLVPWNTCGAYQSKVLLGQAGLTSYIPYAFFNILSPFMTLLFAALSIKIKMIKDKE</sequence>
<evidence type="ECO:0000256" key="2">
    <source>
        <dbReference type="ARBA" id="ARBA00022448"/>
    </source>
</evidence>
<dbReference type="PANTHER" id="PTHR33451">
    <property type="entry name" value="MALATE-2H(+)/NA(+)-LACTATE ANTIPORTER"/>
    <property type="match status" value="1"/>
</dbReference>
<evidence type="ECO:0000259" key="10">
    <source>
        <dbReference type="Pfam" id="PF03553"/>
    </source>
</evidence>
<evidence type="ECO:0000256" key="4">
    <source>
        <dbReference type="ARBA" id="ARBA00022475"/>
    </source>
</evidence>
<evidence type="ECO:0000256" key="3">
    <source>
        <dbReference type="ARBA" id="ARBA00022449"/>
    </source>
</evidence>
<evidence type="ECO:0000313" key="11">
    <source>
        <dbReference type="EMBL" id="SFU74514.1"/>
    </source>
</evidence>
<dbReference type="STRING" id="1224947.SAMN05216480_11851"/>
<evidence type="ECO:0000256" key="6">
    <source>
        <dbReference type="ARBA" id="ARBA00022989"/>
    </source>
</evidence>
<dbReference type="InterPro" id="IPR052180">
    <property type="entry name" value="NhaC_Na-H+_Antiporter"/>
</dbReference>
<dbReference type="AlphaFoldDB" id="A0A1I7INN2"/>
<evidence type="ECO:0000313" key="12">
    <source>
        <dbReference type="Proteomes" id="UP000199138"/>
    </source>
</evidence>
<feature type="transmembrane region" description="Helical" evidence="9">
    <location>
        <begin position="28"/>
        <end position="46"/>
    </location>
</feature>
<dbReference type="GO" id="GO:0005886">
    <property type="term" value="C:plasma membrane"/>
    <property type="evidence" value="ECO:0007669"/>
    <property type="project" value="UniProtKB-SubCell"/>
</dbReference>
<feature type="transmembrane region" description="Helical" evidence="9">
    <location>
        <begin position="277"/>
        <end position="294"/>
    </location>
</feature>
<dbReference type="NCBIfam" id="TIGR00931">
    <property type="entry name" value="antiport_nhaC"/>
    <property type="match status" value="1"/>
</dbReference>
<evidence type="ECO:0000256" key="5">
    <source>
        <dbReference type="ARBA" id="ARBA00022692"/>
    </source>
</evidence>
<evidence type="ECO:0000256" key="9">
    <source>
        <dbReference type="SAM" id="Phobius"/>
    </source>
</evidence>
<dbReference type="Proteomes" id="UP000199138">
    <property type="component" value="Unassembled WGS sequence"/>
</dbReference>
<name>A0A1I7INN2_9FLAO</name>
<protein>
    <submittedName>
        <fullName evidence="11">Na+:H+ antiporter, NhaC family</fullName>
    </submittedName>
</protein>
<evidence type="ECO:0000256" key="8">
    <source>
        <dbReference type="ARBA" id="ARBA00038435"/>
    </source>
</evidence>
<keyword evidence="4" id="KW-1003">Cell membrane</keyword>
<dbReference type="InterPro" id="IPR004770">
    <property type="entry name" value="Na/H_antiport_NhaC"/>
</dbReference>
<feature type="transmembrane region" description="Helical" evidence="9">
    <location>
        <begin position="129"/>
        <end position="149"/>
    </location>
</feature>
<evidence type="ECO:0000256" key="7">
    <source>
        <dbReference type="ARBA" id="ARBA00023136"/>
    </source>
</evidence>
<keyword evidence="5 9" id="KW-0812">Transmembrane</keyword>
<comment type="subcellular location">
    <subcellularLocation>
        <location evidence="1">Cell membrane</location>
        <topology evidence="1">Multi-pass membrane protein</topology>
    </subcellularLocation>
</comment>
<dbReference type="Pfam" id="PF03553">
    <property type="entry name" value="Na_H_antiporter"/>
    <property type="match status" value="1"/>
</dbReference>
<comment type="similarity">
    <text evidence="8">Belongs to the NhaC Na(+)/H(+) (TC 2.A.35) antiporter family.</text>
</comment>
<feature type="transmembrane region" description="Helical" evidence="9">
    <location>
        <begin position="211"/>
        <end position="232"/>
    </location>
</feature>
<feature type="transmembrane region" description="Helical" evidence="9">
    <location>
        <begin position="252"/>
        <end position="270"/>
    </location>
</feature>
<dbReference type="InterPro" id="IPR018461">
    <property type="entry name" value="Na/H_Antiport_NhaC-like_C"/>
</dbReference>
<accession>A0A1I7INN2</accession>
<dbReference type="PANTHER" id="PTHR33451:SF3">
    <property type="entry name" value="MALATE-2H(+)_NA(+)-LACTATE ANTIPORTER"/>
    <property type="match status" value="1"/>
</dbReference>
<feature type="transmembrane region" description="Helical" evidence="9">
    <location>
        <begin position="58"/>
        <end position="75"/>
    </location>
</feature>
<dbReference type="GO" id="GO:0015297">
    <property type="term" value="F:antiporter activity"/>
    <property type="evidence" value="ECO:0007669"/>
    <property type="project" value="UniProtKB-KW"/>
</dbReference>
<keyword evidence="6 9" id="KW-1133">Transmembrane helix</keyword>
<feature type="transmembrane region" description="Helical" evidence="9">
    <location>
        <begin position="346"/>
        <end position="367"/>
    </location>
</feature>
<evidence type="ECO:0000256" key="1">
    <source>
        <dbReference type="ARBA" id="ARBA00004651"/>
    </source>
</evidence>
<reference evidence="11 12" key="1">
    <citation type="submission" date="2016-10" db="EMBL/GenBank/DDBJ databases">
        <authorList>
            <person name="de Groot N.N."/>
        </authorList>
    </citation>
    <scope>NUCLEOTIDE SEQUENCE [LARGE SCALE GENOMIC DNA]</scope>
    <source>
        <strain evidence="11 12">CGMCC 1.12333</strain>
    </source>
</reference>
<keyword evidence="3" id="KW-0050">Antiport</keyword>
<dbReference type="RefSeq" id="WP_093026365.1">
    <property type="nucleotide sequence ID" value="NZ_FPBK01000018.1"/>
</dbReference>
<dbReference type="OrthoDB" id="9762978at2"/>
<feature type="transmembrane region" description="Helical" evidence="9">
    <location>
        <begin position="95"/>
        <end position="122"/>
    </location>
</feature>
<keyword evidence="12" id="KW-1185">Reference proteome</keyword>
<organism evidence="11 12">
    <name type="scientific">Pustulibacterium marinum</name>
    <dbReference type="NCBI Taxonomy" id="1224947"/>
    <lineage>
        <taxon>Bacteria</taxon>
        <taxon>Pseudomonadati</taxon>
        <taxon>Bacteroidota</taxon>
        <taxon>Flavobacteriia</taxon>
        <taxon>Flavobacteriales</taxon>
        <taxon>Flavobacteriaceae</taxon>
        <taxon>Pustulibacterium</taxon>
    </lineage>
</organism>
<feature type="domain" description="Na+/H+ antiporter NhaC-like C-terminal" evidence="10">
    <location>
        <begin position="180"/>
        <end position="486"/>
    </location>
</feature>
<gene>
    <name evidence="11" type="ORF">SAMN05216480_11851</name>
</gene>
<feature type="transmembrane region" description="Helical" evidence="9">
    <location>
        <begin position="466"/>
        <end position="488"/>
    </location>
</feature>
<dbReference type="EMBL" id="FPBK01000018">
    <property type="protein sequence ID" value="SFU74514.1"/>
    <property type="molecule type" value="Genomic_DNA"/>
</dbReference>
<proteinExistence type="inferred from homology"/>